<dbReference type="PANTHER" id="PTHR16305">
    <property type="entry name" value="TESTICULAR SOLUBLE ADENYLYL CYCLASE"/>
    <property type="match status" value="1"/>
</dbReference>
<dbReference type="PROSITE" id="PS50005">
    <property type="entry name" value="TPR"/>
    <property type="match status" value="1"/>
</dbReference>
<comment type="caution">
    <text evidence="3">The sequence shown here is derived from an EMBL/GenBank/DDBJ whole genome shotgun (WGS) entry which is preliminary data.</text>
</comment>
<dbReference type="PANTHER" id="PTHR16305:SF28">
    <property type="entry name" value="GUANYLATE CYCLASE DOMAIN-CONTAINING PROTEIN"/>
    <property type="match status" value="1"/>
</dbReference>
<keyword evidence="1" id="KW-0547">Nucleotide-binding</keyword>
<keyword evidence="2" id="KW-0067">ATP-binding</keyword>
<evidence type="ECO:0000256" key="1">
    <source>
        <dbReference type="ARBA" id="ARBA00022741"/>
    </source>
</evidence>
<reference evidence="3" key="2">
    <citation type="journal article" date="2014" name="ISME J.">
        <title>Microbial stratification in low pH oxic and suboxic macroscopic growths along an acid mine drainage.</title>
        <authorList>
            <person name="Mendez-Garcia C."/>
            <person name="Mesa V."/>
            <person name="Sprenger R.R."/>
            <person name="Richter M."/>
            <person name="Diez M.S."/>
            <person name="Solano J."/>
            <person name="Bargiela R."/>
            <person name="Golyshina O.V."/>
            <person name="Manteca A."/>
            <person name="Ramos J.L."/>
            <person name="Gallego J.R."/>
            <person name="Llorente I."/>
            <person name="Martins Dos Santos V.A."/>
            <person name="Jensen O.N."/>
            <person name="Pelaez A.I."/>
            <person name="Sanchez J."/>
            <person name="Ferrer M."/>
        </authorList>
    </citation>
    <scope>NUCLEOTIDE SEQUENCE</scope>
</reference>
<dbReference type="InterPro" id="IPR011990">
    <property type="entry name" value="TPR-like_helical_dom_sf"/>
</dbReference>
<dbReference type="SUPFAM" id="SSF48452">
    <property type="entry name" value="TPR-like"/>
    <property type="match status" value="2"/>
</dbReference>
<proteinExistence type="predicted"/>
<dbReference type="GO" id="GO:0005737">
    <property type="term" value="C:cytoplasm"/>
    <property type="evidence" value="ECO:0007669"/>
    <property type="project" value="TreeGrafter"/>
</dbReference>
<reference evidence="3" key="1">
    <citation type="submission" date="2013-08" db="EMBL/GenBank/DDBJ databases">
        <authorList>
            <person name="Mendez C."/>
            <person name="Richter M."/>
            <person name="Ferrer M."/>
            <person name="Sanchez J."/>
        </authorList>
    </citation>
    <scope>NUCLEOTIDE SEQUENCE</scope>
</reference>
<evidence type="ECO:0000313" key="3">
    <source>
        <dbReference type="EMBL" id="EQD42107.1"/>
    </source>
</evidence>
<dbReference type="GO" id="GO:0005524">
    <property type="term" value="F:ATP binding"/>
    <property type="evidence" value="ECO:0007669"/>
    <property type="project" value="UniProtKB-KW"/>
</dbReference>
<gene>
    <name evidence="3" type="ORF">B1B_14204</name>
</gene>
<dbReference type="EMBL" id="AUZY01009388">
    <property type="protein sequence ID" value="EQD42107.1"/>
    <property type="molecule type" value="Genomic_DNA"/>
</dbReference>
<name>T0ZD15_9ZZZZ</name>
<sequence length="513" mass="57450">MVDPPRDRSPVPSLPPEERRTVLYASALGTEFDFRVLREATGKPEEDLAEELESLVHQGILRERLPPGRYRFARERFRAGLYGGLTESRARVIHTNVARALERLYPQGPPPQLMGEFGRHAFLAKLHEASLRYNREAGRQARSLFALESAAHHYERARMDLRALPGSRGEEEGQLLLEMGEVYVALGEEPRADRLFVEGLERTPASARLVRAYLLLARAEVTRGSGPPELFPDLCREALSLFEEEGDRPGQARVHRLLGRYASARGDHRTALAEGELAVRLLDPERDRREYARASVDLGNALALKPLGSGTLEAIACFRRALGILEELEDFRELARACNNIGVTLGGQDPALGLSYLALARDFAERSKDRRMRGWALFNGVEFQLKLSRLDDAVRDNEEARALLEPYGDRLVQRQIDMNRGMLALRQGHFPEAETAFRDALRQAEELGEAYARSEALLRIAQSLILSGRPEEARRELAQAEQIQGERWGNLGPSYRALRSILRPSSGPDAGGT</sequence>
<accession>T0ZD15</accession>
<dbReference type="InterPro" id="IPR019734">
    <property type="entry name" value="TPR_rpt"/>
</dbReference>
<dbReference type="AlphaFoldDB" id="T0ZD15"/>
<dbReference type="GO" id="GO:0004016">
    <property type="term" value="F:adenylate cyclase activity"/>
    <property type="evidence" value="ECO:0007669"/>
    <property type="project" value="TreeGrafter"/>
</dbReference>
<evidence type="ECO:0000256" key="2">
    <source>
        <dbReference type="ARBA" id="ARBA00022840"/>
    </source>
</evidence>
<dbReference type="Pfam" id="PF13424">
    <property type="entry name" value="TPR_12"/>
    <property type="match status" value="1"/>
</dbReference>
<organism evidence="3">
    <name type="scientific">mine drainage metagenome</name>
    <dbReference type="NCBI Taxonomy" id="410659"/>
    <lineage>
        <taxon>unclassified sequences</taxon>
        <taxon>metagenomes</taxon>
        <taxon>ecological metagenomes</taxon>
    </lineage>
</organism>
<protein>
    <submittedName>
        <fullName evidence="3">Adenylate/guanylate cyclase</fullName>
    </submittedName>
</protein>
<dbReference type="Gene3D" id="1.25.40.10">
    <property type="entry name" value="Tetratricopeptide repeat domain"/>
    <property type="match status" value="2"/>
</dbReference>